<reference evidence="3 4" key="1">
    <citation type="submission" date="2017-07" db="EMBL/GenBank/DDBJ databases">
        <title>Isolation and whole genome analysis of endospore-forming bacteria from heroin.</title>
        <authorList>
            <person name="Kalinowski J."/>
            <person name="Ahrens B."/>
            <person name="Al-Dilaimi A."/>
            <person name="Winkler A."/>
            <person name="Wibberg D."/>
            <person name="Schleenbecker U."/>
            <person name="Ruckert C."/>
            <person name="Wolfel R."/>
            <person name="Grass G."/>
        </authorList>
    </citation>
    <scope>NUCLEOTIDE SEQUENCE [LARGE SCALE GENOMIC DNA]</scope>
    <source>
        <strain evidence="3 4">7537-G1</strain>
    </source>
</reference>
<accession>A0A268EX45</accession>
<gene>
    <name evidence="3" type="ORF">CHH67_08605</name>
</gene>
<dbReference type="PANTHER" id="PTHR35024">
    <property type="entry name" value="HYPOTHETICAL CYTOSOLIC PROTEIN"/>
    <property type="match status" value="1"/>
</dbReference>
<dbReference type="GO" id="GO:0051301">
    <property type="term" value="P:cell division"/>
    <property type="evidence" value="ECO:0007669"/>
    <property type="project" value="UniProtKB-KW"/>
</dbReference>
<dbReference type="RefSeq" id="WP_095264767.1">
    <property type="nucleotide sequence ID" value="NZ_NPBY01000028.1"/>
</dbReference>
<feature type="compositionally biased region" description="Polar residues" evidence="2">
    <location>
        <begin position="117"/>
        <end position="128"/>
    </location>
</feature>
<evidence type="ECO:0000256" key="1">
    <source>
        <dbReference type="ARBA" id="ARBA00044755"/>
    </source>
</evidence>
<name>A0A268EX45_9BACL</name>
<organism evidence="3 4">
    <name type="scientific">Paenibacillus campinasensis</name>
    <dbReference type="NCBI Taxonomy" id="66347"/>
    <lineage>
        <taxon>Bacteria</taxon>
        <taxon>Bacillati</taxon>
        <taxon>Bacillota</taxon>
        <taxon>Bacilli</taxon>
        <taxon>Bacillales</taxon>
        <taxon>Paenibacillaceae</taxon>
        <taxon>Paenibacillus</taxon>
    </lineage>
</organism>
<evidence type="ECO:0000313" key="3">
    <source>
        <dbReference type="EMBL" id="PAD77693.1"/>
    </source>
</evidence>
<dbReference type="InterPro" id="IPR007607">
    <property type="entry name" value="BacA/B"/>
</dbReference>
<feature type="region of interest" description="Disordered" evidence="2">
    <location>
        <begin position="114"/>
        <end position="139"/>
    </location>
</feature>
<protein>
    <submittedName>
        <fullName evidence="3">Cell division protein</fullName>
    </submittedName>
</protein>
<dbReference type="PANTHER" id="PTHR35024:SF4">
    <property type="entry name" value="POLYMER-FORMING CYTOSKELETAL PROTEIN"/>
    <property type="match status" value="1"/>
</dbReference>
<evidence type="ECO:0000256" key="2">
    <source>
        <dbReference type="SAM" id="MobiDB-lite"/>
    </source>
</evidence>
<comment type="similarity">
    <text evidence="1">Belongs to the bactofilin family.</text>
</comment>
<dbReference type="OrthoDB" id="9789407at2"/>
<keyword evidence="3" id="KW-0131">Cell cycle</keyword>
<dbReference type="Proteomes" id="UP000215596">
    <property type="component" value="Unassembled WGS sequence"/>
</dbReference>
<comment type="caution">
    <text evidence="3">The sequence shown here is derived from an EMBL/GenBank/DDBJ whole genome shotgun (WGS) entry which is preliminary data.</text>
</comment>
<dbReference type="Pfam" id="PF04519">
    <property type="entry name" value="Bactofilin"/>
    <property type="match status" value="1"/>
</dbReference>
<dbReference type="AlphaFoldDB" id="A0A268EX45"/>
<sequence>MRRNRKARRQALRMDTLVGPGTEMEGSLQSNADLRIDGSFKGTIESQGSVTIGESAVARSNITANEVIVAGMVYGDVAAETKLTITPTGKMFGNVVASSLIVMEGGQLNGVSRMEDQTNSAAQESSELSVLPVKHSDVG</sequence>
<dbReference type="EMBL" id="NPBY01000028">
    <property type="protein sequence ID" value="PAD77693.1"/>
    <property type="molecule type" value="Genomic_DNA"/>
</dbReference>
<keyword evidence="3" id="KW-0132">Cell division</keyword>
<evidence type="ECO:0000313" key="4">
    <source>
        <dbReference type="Proteomes" id="UP000215596"/>
    </source>
</evidence>
<proteinExistence type="inferred from homology"/>